<dbReference type="OrthoDB" id="119951at2"/>
<feature type="transmembrane region" description="Helical" evidence="1">
    <location>
        <begin position="518"/>
        <end position="539"/>
    </location>
</feature>
<dbReference type="SUPFAM" id="SSF56601">
    <property type="entry name" value="beta-lactamase/transpeptidase-like"/>
    <property type="match status" value="1"/>
</dbReference>
<dbReference type="PANTHER" id="PTHR46825:SF9">
    <property type="entry name" value="BETA-LACTAMASE-RELATED DOMAIN-CONTAINING PROTEIN"/>
    <property type="match status" value="1"/>
</dbReference>
<evidence type="ECO:0000256" key="2">
    <source>
        <dbReference type="SAM" id="SignalP"/>
    </source>
</evidence>
<dbReference type="EMBL" id="FUZV01000001">
    <property type="protein sequence ID" value="SKC62617.1"/>
    <property type="molecule type" value="Genomic_DNA"/>
</dbReference>
<dbReference type="InterPro" id="IPR050491">
    <property type="entry name" value="AmpC-like"/>
</dbReference>
<evidence type="ECO:0000313" key="4">
    <source>
        <dbReference type="EMBL" id="SKC62617.1"/>
    </source>
</evidence>
<feature type="transmembrane region" description="Helical" evidence="1">
    <location>
        <begin position="601"/>
        <end position="624"/>
    </location>
</feature>
<dbReference type="InterPro" id="IPR012338">
    <property type="entry name" value="Beta-lactam/transpept-like"/>
</dbReference>
<name>A0A1T5KG16_9GAMM</name>
<feature type="chain" id="PRO_5012707716" evidence="2">
    <location>
        <begin position="24"/>
        <end position="664"/>
    </location>
</feature>
<feature type="transmembrane region" description="Helical" evidence="1">
    <location>
        <begin position="636"/>
        <end position="658"/>
    </location>
</feature>
<dbReference type="Pfam" id="PF00144">
    <property type="entry name" value="Beta-lactamase"/>
    <property type="match status" value="1"/>
</dbReference>
<dbReference type="AlphaFoldDB" id="A0A1T5KG16"/>
<keyword evidence="5" id="KW-1185">Reference proteome</keyword>
<dbReference type="Proteomes" id="UP000190341">
    <property type="component" value="Unassembled WGS sequence"/>
</dbReference>
<evidence type="ECO:0000313" key="5">
    <source>
        <dbReference type="Proteomes" id="UP000190341"/>
    </source>
</evidence>
<feature type="signal peptide" evidence="2">
    <location>
        <begin position="1"/>
        <end position="23"/>
    </location>
</feature>
<keyword evidence="1" id="KW-0472">Membrane</keyword>
<dbReference type="InterPro" id="IPR001466">
    <property type="entry name" value="Beta-lactam-related"/>
</dbReference>
<feature type="transmembrane region" description="Helical" evidence="1">
    <location>
        <begin position="560"/>
        <end position="581"/>
    </location>
</feature>
<sequence length="664" mass="72538">MRISGWFTALVLASATLAMPAFAAESPPAQPSAPVDVAVDAAAPADPADRLTRQEVDVWLDGYLPYAIKSADIAGAVVVVVKDGQVLTQRGYGYADVAKRTPVDGANTLFRPGSISKLITWTAVMQQVEQGKVDLDADINTYLDFKIPPRDGKPITLRQIMQHVAGFEETLKHIMSYSADAPGYADVLKRWVPERAFAAGDTPAYSNYATALAGYVVERVSGEPFDDYVEKHIFQPLGMAHSTFRQPVPAALAGQLSKGYKLASEDEAKFEIVGPAPAGALSATGADMARFMIAHLQQGQYQGARILNAATAQQMHDSPLTLIPPLNRMQLGFFETNINGRQVIGHLGDTNFFHSALHLFLDEGVGLYISFNSTGKERAAGALRAALFEDFADRYFPGPALPKPAVDAATARQHAQLMLGSWSMSRRSYSSFFSITDLVGQVKVSLDKDGGISFAAFPSLNGKPRRWVEVSPFVWQDQNSHDRLAAVVVDGKVLRWSFDMISAVIVLDRPAWYRDSAWLMPLFVLSLLALAITALFWPIRALVRRRLQSRLALSAPQLRVYRLSRIAAAVIVLAVLAWAMTIGSMMQDFDKLSDSSNGLVLFNQCLSVIAFVGGALVMLWNLLVSWRAGGRWTGKVWSVVLLLASLVVLWVAMAFHLLSFGVNY</sequence>
<dbReference type="RefSeq" id="WP_079723952.1">
    <property type="nucleotide sequence ID" value="NZ_BMCL01000002.1"/>
</dbReference>
<dbReference type="PANTHER" id="PTHR46825">
    <property type="entry name" value="D-ALANYL-D-ALANINE-CARBOXYPEPTIDASE/ENDOPEPTIDASE AMPH"/>
    <property type="match status" value="1"/>
</dbReference>
<evidence type="ECO:0000259" key="3">
    <source>
        <dbReference type="Pfam" id="PF00144"/>
    </source>
</evidence>
<gene>
    <name evidence="4" type="ORF">SAMN06296058_1680</name>
</gene>
<keyword evidence="1" id="KW-1133">Transmembrane helix</keyword>
<dbReference type="Gene3D" id="3.40.710.10">
    <property type="entry name" value="DD-peptidase/beta-lactamase superfamily"/>
    <property type="match status" value="1"/>
</dbReference>
<organism evidence="4 5">
    <name type="scientific">Pseudoxanthomonas indica</name>
    <dbReference type="NCBI Taxonomy" id="428993"/>
    <lineage>
        <taxon>Bacteria</taxon>
        <taxon>Pseudomonadati</taxon>
        <taxon>Pseudomonadota</taxon>
        <taxon>Gammaproteobacteria</taxon>
        <taxon>Lysobacterales</taxon>
        <taxon>Lysobacteraceae</taxon>
        <taxon>Pseudoxanthomonas</taxon>
    </lineage>
</organism>
<protein>
    <submittedName>
        <fullName evidence="4">CubicO group peptidase, beta-lactamase class C family</fullName>
    </submittedName>
</protein>
<dbReference type="STRING" id="428993.SAMN06296058_1680"/>
<evidence type="ECO:0000256" key="1">
    <source>
        <dbReference type="SAM" id="Phobius"/>
    </source>
</evidence>
<keyword evidence="1" id="KW-0812">Transmembrane</keyword>
<proteinExistence type="predicted"/>
<reference evidence="4 5" key="1">
    <citation type="submission" date="2017-02" db="EMBL/GenBank/DDBJ databases">
        <authorList>
            <person name="Peterson S.W."/>
        </authorList>
    </citation>
    <scope>NUCLEOTIDE SEQUENCE [LARGE SCALE GENOMIC DNA]</scope>
    <source>
        <strain evidence="4 5">P15</strain>
    </source>
</reference>
<accession>A0A1T5KG16</accession>
<feature type="domain" description="Beta-lactamase-related" evidence="3">
    <location>
        <begin position="70"/>
        <end position="385"/>
    </location>
</feature>
<keyword evidence="2" id="KW-0732">Signal</keyword>